<dbReference type="InterPro" id="IPR056953">
    <property type="entry name" value="CUT_N"/>
</dbReference>
<dbReference type="PANTHER" id="PTHR46560">
    <property type="entry name" value="CYPHER, ISOFORM B"/>
    <property type="match status" value="1"/>
</dbReference>
<dbReference type="Pfam" id="PF25057">
    <property type="entry name" value="CUT_N"/>
    <property type="match status" value="1"/>
</dbReference>
<dbReference type="Proteomes" id="UP001328107">
    <property type="component" value="Unassembled WGS sequence"/>
</dbReference>
<evidence type="ECO:0000259" key="1">
    <source>
        <dbReference type="PROSITE" id="PS51034"/>
    </source>
</evidence>
<gene>
    <name evidence="2" type="ORF">PMAYCL1PPCAC_12520</name>
</gene>
<reference evidence="3" key="1">
    <citation type="submission" date="2022-10" db="EMBL/GenBank/DDBJ databases">
        <title>Genome assembly of Pristionchus species.</title>
        <authorList>
            <person name="Yoshida K."/>
            <person name="Sommer R.J."/>
        </authorList>
    </citation>
    <scope>NUCLEOTIDE SEQUENCE [LARGE SCALE GENOMIC DNA]</scope>
    <source>
        <strain evidence="3">RS5460</strain>
    </source>
</reference>
<comment type="caution">
    <text evidence="2">The sequence shown here is derived from an EMBL/GenBank/DDBJ whole genome shotgun (WGS) entry which is preliminary data.</text>
</comment>
<organism evidence="2 3">
    <name type="scientific">Pristionchus mayeri</name>
    <dbReference type="NCBI Taxonomy" id="1317129"/>
    <lineage>
        <taxon>Eukaryota</taxon>
        <taxon>Metazoa</taxon>
        <taxon>Ecdysozoa</taxon>
        <taxon>Nematoda</taxon>
        <taxon>Chromadorea</taxon>
        <taxon>Rhabditida</taxon>
        <taxon>Rhabditina</taxon>
        <taxon>Diplogasteromorpha</taxon>
        <taxon>Diplogasteroidea</taxon>
        <taxon>Neodiplogasteridae</taxon>
        <taxon>Pristionchus</taxon>
    </lineage>
</organism>
<dbReference type="PANTHER" id="PTHR46560:SF12">
    <property type="entry name" value="ZP DOMAIN-CONTAINING PROTEIN"/>
    <property type="match status" value="1"/>
</dbReference>
<feature type="non-terminal residue" evidence="2">
    <location>
        <position position="1"/>
    </location>
</feature>
<evidence type="ECO:0000313" key="3">
    <source>
        <dbReference type="Proteomes" id="UP001328107"/>
    </source>
</evidence>
<name>A0AAN4ZR97_9BILA</name>
<protein>
    <recommendedName>
        <fullName evidence="1">ZP domain-containing protein</fullName>
    </recommendedName>
</protein>
<dbReference type="InterPro" id="IPR001507">
    <property type="entry name" value="ZP_dom"/>
</dbReference>
<dbReference type="PROSITE" id="PS51034">
    <property type="entry name" value="ZP_2"/>
    <property type="match status" value="1"/>
</dbReference>
<evidence type="ECO:0000313" key="2">
    <source>
        <dbReference type="EMBL" id="GMR42325.1"/>
    </source>
</evidence>
<sequence length="157" mass="17495">SQMSWSMVDSYVRAGENEDPIHPSTGRDPARVNAVSAMCSSDGITASLSFDRPFSGKIYSRDYSLVPECIYYNGAGQHTVLFSIPAHRCGTRLTRTTRNVIDQMENRIYLQMDKETQTSLDKQFVFVCQLAAGQAALSANHTRSEEYKIPPTPIIPL</sequence>
<dbReference type="EMBL" id="BTRK01000003">
    <property type="protein sequence ID" value="GMR42325.1"/>
    <property type="molecule type" value="Genomic_DNA"/>
</dbReference>
<accession>A0AAN4ZR97</accession>
<feature type="domain" description="ZP" evidence="1">
    <location>
        <begin position="38"/>
        <end position="157"/>
    </location>
</feature>
<proteinExistence type="predicted"/>
<dbReference type="AlphaFoldDB" id="A0AAN4ZR97"/>
<keyword evidence="3" id="KW-1185">Reference proteome</keyword>
<feature type="non-terminal residue" evidence="2">
    <location>
        <position position="157"/>
    </location>
</feature>